<feature type="transmembrane region" description="Helical" evidence="6">
    <location>
        <begin position="21"/>
        <end position="45"/>
    </location>
</feature>
<dbReference type="InterPro" id="IPR024671">
    <property type="entry name" value="Atg22-like"/>
</dbReference>
<feature type="transmembrane region" description="Helical" evidence="6">
    <location>
        <begin position="123"/>
        <end position="148"/>
    </location>
</feature>
<evidence type="ECO:0000313" key="9">
    <source>
        <dbReference type="Proteomes" id="UP000823858"/>
    </source>
</evidence>
<feature type="transmembrane region" description="Helical" evidence="6">
    <location>
        <begin position="264"/>
        <end position="293"/>
    </location>
</feature>
<feature type="domain" description="Major facilitator superfamily (MFS) profile" evidence="7">
    <location>
        <begin position="27"/>
        <end position="442"/>
    </location>
</feature>
<dbReference type="PROSITE" id="PS50850">
    <property type="entry name" value="MFS"/>
    <property type="match status" value="1"/>
</dbReference>
<reference evidence="8" key="1">
    <citation type="journal article" date="2021" name="PeerJ">
        <title>Extensive microbial diversity within the chicken gut microbiome revealed by metagenomics and culture.</title>
        <authorList>
            <person name="Gilroy R."/>
            <person name="Ravi A."/>
            <person name="Getino M."/>
            <person name="Pursley I."/>
            <person name="Horton D.L."/>
            <person name="Alikhan N.F."/>
            <person name="Baker D."/>
            <person name="Gharbi K."/>
            <person name="Hall N."/>
            <person name="Watson M."/>
            <person name="Adriaenssens E.M."/>
            <person name="Foster-Nyarko E."/>
            <person name="Jarju S."/>
            <person name="Secka A."/>
            <person name="Antonio M."/>
            <person name="Oren A."/>
            <person name="Chaudhuri R.R."/>
            <person name="La Ragione R."/>
            <person name="Hildebrand F."/>
            <person name="Pallen M.J."/>
        </authorList>
    </citation>
    <scope>NUCLEOTIDE SEQUENCE</scope>
    <source>
        <strain evidence="8">ChiHjej13B12-4958</strain>
    </source>
</reference>
<dbReference type="SUPFAM" id="SSF103473">
    <property type="entry name" value="MFS general substrate transporter"/>
    <property type="match status" value="1"/>
</dbReference>
<dbReference type="Gene3D" id="1.20.1250.20">
    <property type="entry name" value="MFS general substrate transporter like domains"/>
    <property type="match status" value="1"/>
</dbReference>
<dbReference type="GO" id="GO:0005886">
    <property type="term" value="C:plasma membrane"/>
    <property type="evidence" value="ECO:0007669"/>
    <property type="project" value="UniProtKB-SubCell"/>
</dbReference>
<comment type="subcellular location">
    <subcellularLocation>
        <location evidence="1">Cell membrane</location>
        <topology evidence="1">Multi-pass membrane protein</topology>
    </subcellularLocation>
</comment>
<feature type="transmembrane region" description="Helical" evidence="6">
    <location>
        <begin position="418"/>
        <end position="435"/>
    </location>
</feature>
<evidence type="ECO:0000259" key="7">
    <source>
        <dbReference type="PROSITE" id="PS50850"/>
    </source>
</evidence>
<dbReference type="Proteomes" id="UP000823858">
    <property type="component" value="Unassembled WGS sequence"/>
</dbReference>
<comment type="caution">
    <text evidence="8">The sequence shown here is derived from an EMBL/GenBank/DDBJ whole genome shotgun (WGS) entry which is preliminary data.</text>
</comment>
<organism evidence="8 9">
    <name type="scientific">Candidatus Corynebacterium faecigallinarum</name>
    <dbReference type="NCBI Taxonomy" id="2838528"/>
    <lineage>
        <taxon>Bacteria</taxon>
        <taxon>Bacillati</taxon>
        <taxon>Actinomycetota</taxon>
        <taxon>Actinomycetes</taxon>
        <taxon>Mycobacteriales</taxon>
        <taxon>Corynebacteriaceae</taxon>
        <taxon>Corynebacterium</taxon>
    </lineage>
</organism>
<evidence type="ECO:0000256" key="3">
    <source>
        <dbReference type="ARBA" id="ARBA00022692"/>
    </source>
</evidence>
<keyword evidence="2" id="KW-0813">Transport</keyword>
<accession>A0A9D2QDK0</accession>
<protein>
    <submittedName>
        <fullName evidence="8">MFS transporter</fullName>
    </submittedName>
</protein>
<dbReference type="InterPro" id="IPR020846">
    <property type="entry name" value="MFS_dom"/>
</dbReference>
<name>A0A9D2QDK0_9CORY</name>
<evidence type="ECO:0000313" key="8">
    <source>
        <dbReference type="EMBL" id="HJC85625.1"/>
    </source>
</evidence>
<dbReference type="GO" id="GO:0022857">
    <property type="term" value="F:transmembrane transporter activity"/>
    <property type="evidence" value="ECO:0007669"/>
    <property type="project" value="InterPro"/>
</dbReference>
<dbReference type="PANTHER" id="PTHR23519">
    <property type="entry name" value="AUTOPHAGY-RELATED PROTEIN 22"/>
    <property type="match status" value="1"/>
</dbReference>
<gene>
    <name evidence="8" type="ORF">H9751_08790</name>
</gene>
<dbReference type="InterPro" id="IPR036259">
    <property type="entry name" value="MFS_trans_sf"/>
</dbReference>
<feature type="transmembrane region" description="Helical" evidence="6">
    <location>
        <begin position="329"/>
        <end position="347"/>
    </location>
</feature>
<dbReference type="Pfam" id="PF11700">
    <property type="entry name" value="ATG22"/>
    <property type="match status" value="1"/>
</dbReference>
<dbReference type="AlphaFoldDB" id="A0A9D2QDK0"/>
<feature type="transmembrane region" description="Helical" evidence="6">
    <location>
        <begin position="99"/>
        <end position="117"/>
    </location>
</feature>
<dbReference type="EMBL" id="DWVP01000020">
    <property type="protein sequence ID" value="HJC85625.1"/>
    <property type="molecule type" value="Genomic_DNA"/>
</dbReference>
<keyword evidence="5 6" id="KW-0472">Membrane</keyword>
<keyword evidence="4 6" id="KW-1133">Transmembrane helix</keyword>
<evidence type="ECO:0000256" key="4">
    <source>
        <dbReference type="ARBA" id="ARBA00022989"/>
    </source>
</evidence>
<reference evidence="8" key="2">
    <citation type="submission" date="2021-04" db="EMBL/GenBank/DDBJ databases">
        <authorList>
            <person name="Gilroy R."/>
        </authorList>
    </citation>
    <scope>NUCLEOTIDE SEQUENCE</scope>
    <source>
        <strain evidence="8">ChiHjej13B12-4958</strain>
    </source>
</reference>
<feature type="transmembrane region" description="Helical" evidence="6">
    <location>
        <begin position="299"/>
        <end position="320"/>
    </location>
</feature>
<evidence type="ECO:0000256" key="5">
    <source>
        <dbReference type="ARBA" id="ARBA00023136"/>
    </source>
</evidence>
<proteinExistence type="predicted"/>
<dbReference type="PANTHER" id="PTHR23519:SF1">
    <property type="entry name" value="AUTOPHAGY-RELATED PROTEIN 22"/>
    <property type="match status" value="1"/>
</dbReference>
<evidence type="ECO:0000256" key="1">
    <source>
        <dbReference type="ARBA" id="ARBA00004651"/>
    </source>
</evidence>
<feature type="transmembrane region" description="Helical" evidence="6">
    <location>
        <begin position="387"/>
        <end position="412"/>
    </location>
</feature>
<sequence length="459" mass="49108">MRSPEPTTPQPTKGIFRGPTLAWAFWDWGSAAFNAVLVTFIFSVYLTDSVGTSIEGETGGGISPASWYGIAMAVAGVSIALIAPIMGRRSDIRGTRRRSVGLWTFITVGLMFALVGIGDDQPVYFWAGIVIMAVASVTFEFAEVSYFAMLSQVSTRENVGRVSGFGWSMGYFGGIVLLLVCYLGFIAGEGDTRGFLNVPVEDGWNVRLVAALAAVWFLVSAIPVLRKVPKNTPDPETQTNSVKESYLGLFRDIRTLWHTDRSAVWFLIASAVFRDGLAGVFTFGAVLAVSVYGLSAGDVLLFGVAANVVSALGALGAGYLDDRWGPKPVIMVSLVLLVVDAGVLFFVDGPLMFWIFGLVLCLFVGPAQSASRSYLTRVSPPGREGQMFGLYATTGRSVSWMAPAAFAIFTATTGDDRYGILGIAVVLLAGLLLLLKVRGAKDMKDVNSTNQEEGSTTEP</sequence>
<evidence type="ECO:0000256" key="6">
    <source>
        <dbReference type="SAM" id="Phobius"/>
    </source>
</evidence>
<feature type="transmembrane region" description="Helical" evidence="6">
    <location>
        <begin position="65"/>
        <end position="87"/>
    </location>
</feature>
<feature type="transmembrane region" description="Helical" evidence="6">
    <location>
        <begin position="169"/>
        <end position="188"/>
    </location>
</feature>
<evidence type="ECO:0000256" key="2">
    <source>
        <dbReference type="ARBA" id="ARBA00022448"/>
    </source>
</evidence>
<dbReference type="InterPro" id="IPR050495">
    <property type="entry name" value="ATG22/LtaA_families"/>
</dbReference>
<keyword evidence="3 6" id="KW-0812">Transmembrane</keyword>
<feature type="transmembrane region" description="Helical" evidence="6">
    <location>
        <begin position="353"/>
        <end position="375"/>
    </location>
</feature>
<feature type="transmembrane region" description="Helical" evidence="6">
    <location>
        <begin position="208"/>
        <end position="225"/>
    </location>
</feature>